<reference evidence="1" key="2">
    <citation type="submission" date="2020-11" db="EMBL/GenBank/DDBJ databases">
        <authorList>
            <person name="McCartney M.A."/>
            <person name="Auch B."/>
            <person name="Kono T."/>
            <person name="Mallez S."/>
            <person name="Becker A."/>
            <person name="Gohl D.M."/>
            <person name="Silverstein K.A.T."/>
            <person name="Koren S."/>
            <person name="Bechman K.B."/>
            <person name="Herman A."/>
            <person name="Abrahante J.E."/>
            <person name="Garbe J."/>
        </authorList>
    </citation>
    <scope>NUCLEOTIDE SEQUENCE</scope>
    <source>
        <strain evidence="1">Duluth1</strain>
        <tissue evidence="1">Whole animal</tissue>
    </source>
</reference>
<dbReference type="Proteomes" id="UP000828390">
    <property type="component" value="Unassembled WGS sequence"/>
</dbReference>
<sequence length="58" mass="6784">MRWNADQQITATSTEKETVLYDSRLKTAANRLSQELFNKDIFPTFQPPNKYTGNLNLY</sequence>
<proteinExistence type="predicted"/>
<comment type="caution">
    <text evidence="1">The sequence shown here is derived from an EMBL/GenBank/DDBJ whole genome shotgun (WGS) entry which is preliminary data.</text>
</comment>
<reference evidence="1" key="1">
    <citation type="journal article" date="2019" name="bioRxiv">
        <title>The Genome of the Zebra Mussel, Dreissena polymorpha: A Resource for Invasive Species Research.</title>
        <authorList>
            <person name="McCartney M.A."/>
            <person name="Auch B."/>
            <person name="Kono T."/>
            <person name="Mallez S."/>
            <person name="Zhang Y."/>
            <person name="Obille A."/>
            <person name="Becker A."/>
            <person name="Abrahante J.E."/>
            <person name="Garbe J."/>
            <person name="Badalamenti J.P."/>
            <person name="Herman A."/>
            <person name="Mangelson H."/>
            <person name="Liachko I."/>
            <person name="Sullivan S."/>
            <person name="Sone E.D."/>
            <person name="Koren S."/>
            <person name="Silverstein K.A.T."/>
            <person name="Beckman K.B."/>
            <person name="Gohl D.M."/>
        </authorList>
    </citation>
    <scope>NUCLEOTIDE SEQUENCE</scope>
    <source>
        <strain evidence="1">Duluth1</strain>
        <tissue evidence="1">Whole animal</tissue>
    </source>
</reference>
<keyword evidence="2" id="KW-1185">Reference proteome</keyword>
<dbReference type="EMBL" id="JAIWYP010000005">
    <property type="protein sequence ID" value="KAH3823718.1"/>
    <property type="molecule type" value="Genomic_DNA"/>
</dbReference>
<protein>
    <submittedName>
        <fullName evidence="1">Uncharacterized protein</fullName>
    </submittedName>
</protein>
<name>A0A9D4GVH7_DREPO</name>
<organism evidence="1 2">
    <name type="scientific">Dreissena polymorpha</name>
    <name type="common">Zebra mussel</name>
    <name type="synonym">Mytilus polymorpha</name>
    <dbReference type="NCBI Taxonomy" id="45954"/>
    <lineage>
        <taxon>Eukaryota</taxon>
        <taxon>Metazoa</taxon>
        <taxon>Spiralia</taxon>
        <taxon>Lophotrochozoa</taxon>
        <taxon>Mollusca</taxon>
        <taxon>Bivalvia</taxon>
        <taxon>Autobranchia</taxon>
        <taxon>Heteroconchia</taxon>
        <taxon>Euheterodonta</taxon>
        <taxon>Imparidentia</taxon>
        <taxon>Neoheterodontei</taxon>
        <taxon>Myida</taxon>
        <taxon>Dreissenoidea</taxon>
        <taxon>Dreissenidae</taxon>
        <taxon>Dreissena</taxon>
    </lineage>
</organism>
<evidence type="ECO:0000313" key="1">
    <source>
        <dbReference type="EMBL" id="KAH3823718.1"/>
    </source>
</evidence>
<evidence type="ECO:0000313" key="2">
    <source>
        <dbReference type="Proteomes" id="UP000828390"/>
    </source>
</evidence>
<accession>A0A9D4GVH7</accession>
<dbReference type="AlphaFoldDB" id="A0A9D4GVH7"/>
<gene>
    <name evidence="1" type="ORF">DPMN_125535</name>
</gene>